<dbReference type="AlphaFoldDB" id="A0A0A9E5Q6"/>
<accession>A0A0A9E5Q6</accession>
<sequence length="37" mass="4205">MRGRQRPAPDVLTNRFAPPPPRAPIPTWLLLLSGWLL</sequence>
<proteinExistence type="predicted"/>
<reference evidence="1" key="1">
    <citation type="submission" date="2014-09" db="EMBL/GenBank/DDBJ databases">
        <authorList>
            <person name="Magalhaes I.L.F."/>
            <person name="Oliveira U."/>
            <person name="Santos F.R."/>
            <person name="Vidigal T.H.D.A."/>
            <person name="Brescovit A.D."/>
            <person name="Santos A.J."/>
        </authorList>
    </citation>
    <scope>NUCLEOTIDE SEQUENCE</scope>
    <source>
        <tissue evidence="1">Shoot tissue taken approximately 20 cm above the soil surface</tissue>
    </source>
</reference>
<evidence type="ECO:0000313" key="1">
    <source>
        <dbReference type="EMBL" id="JAD95411.1"/>
    </source>
</evidence>
<dbReference type="EMBL" id="GBRH01202484">
    <property type="protein sequence ID" value="JAD95411.1"/>
    <property type="molecule type" value="Transcribed_RNA"/>
</dbReference>
<name>A0A0A9E5Q6_ARUDO</name>
<protein>
    <submittedName>
        <fullName evidence="1">Uncharacterized protein</fullName>
    </submittedName>
</protein>
<organism evidence="1">
    <name type="scientific">Arundo donax</name>
    <name type="common">Giant reed</name>
    <name type="synonym">Donax arundinaceus</name>
    <dbReference type="NCBI Taxonomy" id="35708"/>
    <lineage>
        <taxon>Eukaryota</taxon>
        <taxon>Viridiplantae</taxon>
        <taxon>Streptophyta</taxon>
        <taxon>Embryophyta</taxon>
        <taxon>Tracheophyta</taxon>
        <taxon>Spermatophyta</taxon>
        <taxon>Magnoliopsida</taxon>
        <taxon>Liliopsida</taxon>
        <taxon>Poales</taxon>
        <taxon>Poaceae</taxon>
        <taxon>PACMAD clade</taxon>
        <taxon>Arundinoideae</taxon>
        <taxon>Arundineae</taxon>
        <taxon>Arundo</taxon>
    </lineage>
</organism>
<reference evidence="1" key="2">
    <citation type="journal article" date="2015" name="Data Brief">
        <title>Shoot transcriptome of the giant reed, Arundo donax.</title>
        <authorList>
            <person name="Barrero R.A."/>
            <person name="Guerrero F.D."/>
            <person name="Moolhuijzen P."/>
            <person name="Goolsby J.A."/>
            <person name="Tidwell J."/>
            <person name="Bellgard S.E."/>
            <person name="Bellgard M.I."/>
        </authorList>
    </citation>
    <scope>NUCLEOTIDE SEQUENCE</scope>
    <source>
        <tissue evidence="1">Shoot tissue taken approximately 20 cm above the soil surface</tissue>
    </source>
</reference>